<dbReference type="Pfam" id="PF00535">
    <property type="entry name" value="Glycos_transf_2"/>
    <property type="match status" value="1"/>
</dbReference>
<dbReference type="RefSeq" id="WP_215610592.1">
    <property type="nucleotide sequence ID" value="NZ_JADOES010000049.1"/>
</dbReference>
<organism evidence="2 3">
    <name type="scientific">Leptothoe spongobia TAU-MAC 1115</name>
    <dbReference type="NCBI Taxonomy" id="1967444"/>
    <lineage>
        <taxon>Bacteria</taxon>
        <taxon>Bacillati</taxon>
        <taxon>Cyanobacteriota</taxon>
        <taxon>Cyanophyceae</taxon>
        <taxon>Nodosilineales</taxon>
        <taxon>Cymatolegaceae</taxon>
        <taxon>Leptothoe</taxon>
        <taxon>Leptothoe spongobia</taxon>
    </lineage>
</organism>
<sequence length="306" mass="35271">MTAPRISAVICTYNRADRLILALDGLQTQTLPWEQFEIVVIDNASTDNTKAVCADYQQKLPYLVYQYEPIQGLSTARNTGLKVAKGDYIAYLDDDAIPCANWLEDIVSAFTTVEPQPAVMGGPIYPIWEKEPPVWMHYYVQGYFTILDHGPKAGWFPENEYPYGANMIYRRDVLLNHHGFSEELGRDGKSLLSDEERLLNLTIEANGGRFYYLPSASVQHWIPKERISRRWLLKRCYWQGRSGAVVDQTLGVPLTQQRIKGLRGVFSGKRWVSQILPDPQRRIRTGTWLVWYWGYLQQTFYHEASP</sequence>
<reference evidence="2" key="1">
    <citation type="submission" date="2020-11" db="EMBL/GenBank/DDBJ databases">
        <authorList>
            <person name="Konstantinou D."/>
            <person name="Gkelis S."/>
            <person name="Popin R."/>
            <person name="Fewer D."/>
            <person name="Sivonen K."/>
        </authorList>
    </citation>
    <scope>NUCLEOTIDE SEQUENCE</scope>
    <source>
        <strain evidence="2">TAU-MAC 1115</strain>
    </source>
</reference>
<evidence type="ECO:0000259" key="1">
    <source>
        <dbReference type="Pfam" id="PF00535"/>
    </source>
</evidence>
<keyword evidence="3" id="KW-1185">Reference proteome</keyword>
<dbReference type="SUPFAM" id="SSF53448">
    <property type="entry name" value="Nucleotide-diphospho-sugar transferases"/>
    <property type="match status" value="1"/>
</dbReference>
<dbReference type="PANTHER" id="PTHR22916">
    <property type="entry name" value="GLYCOSYLTRANSFERASE"/>
    <property type="match status" value="1"/>
</dbReference>
<dbReference type="EMBL" id="JADOES010000049">
    <property type="protein sequence ID" value="MBT9317528.1"/>
    <property type="molecule type" value="Genomic_DNA"/>
</dbReference>
<name>A0A947DIA0_9CYAN</name>
<comment type="caution">
    <text evidence="2">The sequence shown here is derived from an EMBL/GenBank/DDBJ whole genome shotgun (WGS) entry which is preliminary data.</text>
</comment>
<evidence type="ECO:0000313" key="3">
    <source>
        <dbReference type="Proteomes" id="UP000717364"/>
    </source>
</evidence>
<gene>
    <name evidence="2" type="ORF">IXB50_19065</name>
</gene>
<dbReference type="Proteomes" id="UP000717364">
    <property type="component" value="Unassembled WGS sequence"/>
</dbReference>
<dbReference type="CDD" id="cd00761">
    <property type="entry name" value="Glyco_tranf_GTA_type"/>
    <property type="match status" value="1"/>
</dbReference>
<dbReference type="Gene3D" id="3.90.550.10">
    <property type="entry name" value="Spore Coat Polysaccharide Biosynthesis Protein SpsA, Chain A"/>
    <property type="match status" value="1"/>
</dbReference>
<dbReference type="InterPro" id="IPR029044">
    <property type="entry name" value="Nucleotide-diphossugar_trans"/>
</dbReference>
<proteinExistence type="predicted"/>
<accession>A0A947DIA0</accession>
<evidence type="ECO:0000313" key="2">
    <source>
        <dbReference type="EMBL" id="MBT9317528.1"/>
    </source>
</evidence>
<dbReference type="AlphaFoldDB" id="A0A947DIA0"/>
<dbReference type="InterPro" id="IPR001173">
    <property type="entry name" value="Glyco_trans_2-like"/>
</dbReference>
<reference evidence="2" key="2">
    <citation type="journal article" date="2021" name="Mar. Drugs">
        <title>Genome Reduction and Secondary Metabolism of the Marine Sponge-Associated Cyanobacterium Leptothoe.</title>
        <authorList>
            <person name="Konstantinou D."/>
            <person name="Popin R.V."/>
            <person name="Fewer D.P."/>
            <person name="Sivonen K."/>
            <person name="Gkelis S."/>
        </authorList>
    </citation>
    <scope>NUCLEOTIDE SEQUENCE</scope>
    <source>
        <strain evidence="2">TAU-MAC 1115</strain>
    </source>
</reference>
<protein>
    <submittedName>
        <fullName evidence="2">Glycosyltransferase family 2 protein</fullName>
    </submittedName>
</protein>
<feature type="domain" description="Glycosyltransferase 2-like" evidence="1">
    <location>
        <begin position="7"/>
        <end position="174"/>
    </location>
</feature>